<feature type="chain" id="PRO_5006915554" evidence="2">
    <location>
        <begin position="29"/>
        <end position="99"/>
    </location>
</feature>
<dbReference type="Proteomes" id="UP000054725">
    <property type="component" value="Unassembled WGS sequence"/>
</dbReference>
<evidence type="ECO:0000313" key="4">
    <source>
        <dbReference type="Proteomes" id="UP000054725"/>
    </source>
</evidence>
<dbReference type="STRING" id="45070.Lnau_3105"/>
<gene>
    <name evidence="3" type="ORF">Lnau_3105</name>
</gene>
<dbReference type="EMBL" id="LNYO01000027">
    <property type="protein sequence ID" value="KTD32194.1"/>
    <property type="molecule type" value="Genomic_DNA"/>
</dbReference>
<accession>A0A0W0WIP7</accession>
<dbReference type="AlphaFoldDB" id="A0A0W0WIP7"/>
<keyword evidence="4" id="KW-1185">Reference proteome</keyword>
<keyword evidence="1" id="KW-0472">Membrane</keyword>
<name>A0A0W0WIP7_9GAMM</name>
<comment type="caution">
    <text evidence="3">The sequence shown here is derived from an EMBL/GenBank/DDBJ whole genome shotgun (WGS) entry which is preliminary data.</text>
</comment>
<evidence type="ECO:0000313" key="3">
    <source>
        <dbReference type="EMBL" id="KTD32194.1"/>
    </source>
</evidence>
<sequence>MTENRRYKRLYTVLLTLGLGLSSNLVFADDIDPFNKASDWLSNILISLSLSILAPVIMFNLWQFYQGHKDAREVVKPILITALIVGTPAVVLLIKQVLQ</sequence>
<organism evidence="3 4">
    <name type="scientific">Legionella nautarum</name>
    <dbReference type="NCBI Taxonomy" id="45070"/>
    <lineage>
        <taxon>Bacteria</taxon>
        <taxon>Pseudomonadati</taxon>
        <taxon>Pseudomonadota</taxon>
        <taxon>Gammaproteobacteria</taxon>
        <taxon>Legionellales</taxon>
        <taxon>Legionellaceae</taxon>
        <taxon>Legionella</taxon>
    </lineage>
</organism>
<evidence type="ECO:0000256" key="2">
    <source>
        <dbReference type="SAM" id="SignalP"/>
    </source>
</evidence>
<keyword evidence="1" id="KW-0812">Transmembrane</keyword>
<keyword evidence="1" id="KW-1133">Transmembrane helix</keyword>
<dbReference type="OrthoDB" id="10007406at2"/>
<protein>
    <submittedName>
        <fullName evidence="3">Uncharacterized protein</fullName>
    </submittedName>
</protein>
<feature type="transmembrane region" description="Helical" evidence="1">
    <location>
        <begin position="44"/>
        <end position="62"/>
    </location>
</feature>
<dbReference type="RefSeq" id="WP_058506082.1">
    <property type="nucleotide sequence ID" value="NZ_CAAAIF010000015.1"/>
</dbReference>
<dbReference type="PATRIC" id="fig|45070.6.peg.3278"/>
<feature type="transmembrane region" description="Helical" evidence="1">
    <location>
        <begin position="74"/>
        <end position="94"/>
    </location>
</feature>
<reference evidence="3 4" key="1">
    <citation type="submission" date="2015-11" db="EMBL/GenBank/DDBJ databases">
        <title>Genomic analysis of 38 Legionella species identifies large and diverse effector repertoires.</title>
        <authorList>
            <person name="Burstein D."/>
            <person name="Amaro F."/>
            <person name="Zusman T."/>
            <person name="Lifshitz Z."/>
            <person name="Cohen O."/>
            <person name="Gilbert J.A."/>
            <person name="Pupko T."/>
            <person name="Shuman H.A."/>
            <person name="Segal G."/>
        </authorList>
    </citation>
    <scope>NUCLEOTIDE SEQUENCE [LARGE SCALE GENOMIC DNA]</scope>
    <source>
        <strain evidence="3 4">ATCC 49506</strain>
    </source>
</reference>
<evidence type="ECO:0000256" key="1">
    <source>
        <dbReference type="SAM" id="Phobius"/>
    </source>
</evidence>
<proteinExistence type="predicted"/>
<feature type="signal peptide" evidence="2">
    <location>
        <begin position="1"/>
        <end position="28"/>
    </location>
</feature>
<keyword evidence="2" id="KW-0732">Signal</keyword>